<evidence type="ECO:0008006" key="4">
    <source>
        <dbReference type="Google" id="ProtNLM"/>
    </source>
</evidence>
<evidence type="ECO:0000256" key="1">
    <source>
        <dbReference type="SAM" id="MobiDB-lite"/>
    </source>
</evidence>
<name>A0ABR0J4I8_9EURO</name>
<organism evidence="2 3">
    <name type="scientific">Exophiala sideris</name>
    <dbReference type="NCBI Taxonomy" id="1016849"/>
    <lineage>
        <taxon>Eukaryota</taxon>
        <taxon>Fungi</taxon>
        <taxon>Dikarya</taxon>
        <taxon>Ascomycota</taxon>
        <taxon>Pezizomycotina</taxon>
        <taxon>Eurotiomycetes</taxon>
        <taxon>Chaetothyriomycetidae</taxon>
        <taxon>Chaetothyriales</taxon>
        <taxon>Herpotrichiellaceae</taxon>
        <taxon>Exophiala</taxon>
    </lineage>
</organism>
<protein>
    <recommendedName>
        <fullName evidence="4">Tachykinin family protein</fullName>
    </recommendedName>
</protein>
<dbReference type="EMBL" id="JAVRRF010000018">
    <property type="protein sequence ID" value="KAK5056348.1"/>
    <property type="molecule type" value="Genomic_DNA"/>
</dbReference>
<proteinExistence type="predicted"/>
<feature type="compositionally biased region" description="Polar residues" evidence="1">
    <location>
        <begin position="20"/>
        <end position="29"/>
    </location>
</feature>
<keyword evidence="3" id="KW-1185">Reference proteome</keyword>
<evidence type="ECO:0000313" key="3">
    <source>
        <dbReference type="Proteomes" id="UP001345691"/>
    </source>
</evidence>
<evidence type="ECO:0000313" key="2">
    <source>
        <dbReference type="EMBL" id="KAK5056348.1"/>
    </source>
</evidence>
<feature type="region of interest" description="Disordered" evidence="1">
    <location>
        <begin position="1"/>
        <end position="29"/>
    </location>
</feature>
<sequence>MAAHPRTADLAQRSSREYEQQAQLSQGLQPATQWHFISAQPTSKLEESRNKAFVRAHVSRRSWAQAITKSEQQQTSYQSHAPETDRIAVDLNGAANLQHQERLRRSSRPRRPHTPPPIFSAISAANFSLDPFETYPSNLPHQFIDRLMPSIINQTGRLLPPLRPKDRNERWGVFTASWIRAAIHDRAMFHTALFASLLNSRLLETHSAPTREELLCYQISLQEISRMLQDTKLATSDEAVQTVCCMAFHGDVVVRRLRKSPRQGPFQTLQMLVSYGGTVSSSTSHFRAMVSMLEAKGGIGKLKIDGLPQIVCYLDIMCANREMARPVFPFVSRFGSPADELLRVAAACPSLPVLGTGFSDLERVLDAEQVAPLSKVLRYMSAYTLALESFAVDVQHLLTLGLLADLRNFVQHSLLSLTPRRSSNSDKVPPLFEMCHTVAIVYSWIVIFPAPVQAMPFHEAAMRIRELLDSDQVDSYWTEVPWLMIWIVVMCAIASLGSCQEQGYVRFLSRALQRLNIHSWTVLKGRLEMFLWYSRASDLDGLDLWQEVVQSRVDVRMRLMSKNSCKSVRIG</sequence>
<dbReference type="PANTHER" id="PTHR37540:SF5">
    <property type="entry name" value="TRANSCRIPTION FACTOR DOMAIN-CONTAINING PROTEIN"/>
    <property type="match status" value="1"/>
</dbReference>
<gene>
    <name evidence="2" type="ORF">LTR69_007889</name>
</gene>
<accession>A0ABR0J4I8</accession>
<reference evidence="2 3" key="1">
    <citation type="submission" date="2023-08" db="EMBL/GenBank/DDBJ databases">
        <title>Black Yeasts Isolated from many extreme environments.</title>
        <authorList>
            <person name="Coleine C."/>
            <person name="Stajich J.E."/>
            <person name="Selbmann L."/>
        </authorList>
    </citation>
    <scope>NUCLEOTIDE SEQUENCE [LARGE SCALE GENOMIC DNA]</scope>
    <source>
        <strain evidence="2 3">CCFEE 6328</strain>
    </source>
</reference>
<dbReference type="PANTHER" id="PTHR37540">
    <property type="entry name" value="TRANSCRIPTION FACTOR (ACR-2), PUTATIVE-RELATED-RELATED"/>
    <property type="match status" value="1"/>
</dbReference>
<comment type="caution">
    <text evidence="2">The sequence shown here is derived from an EMBL/GenBank/DDBJ whole genome shotgun (WGS) entry which is preliminary data.</text>
</comment>
<dbReference type="Proteomes" id="UP001345691">
    <property type="component" value="Unassembled WGS sequence"/>
</dbReference>